<dbReference type="GO" id="GO:0042138">
    <property type="term" value="P:meiotic DNA double-strand break formation"/>
    <property type="evidence" value="ECO:0007669"/>
    <property type="project" value="InterPro"/>
</dbReference>
<dbReference type="AlphaFoldDB" id="A0A8C4WWC3"/>
<evidence type="ECO:0000313" key="2">
    <source>
        <dbReference type="Proteomes" id="UP000694388"/>
    </source>
</evidence>
<name>A0A8C4WWC3_EPTBU</name>
<dbReference type="Ensembl" id="ENSEBUT00000016144.1">
    <property type="protein sequence ID" value="ENSEBUP00000015569.1"/>
    <property type="gene ID" value="ENSEBUG00000009813.1"/>
</dbReference>
<dbReference type="Pfam" id="PF15091">
    <property type="entry name" value="DUF4554"/>
    <property type="match status" value="1"/>
</dbReference>
<reference evidence="1" key="1">
    <citation type="submission" date="2025-08" db="UniProtKB">
        <authorList>
            <consortium name="Ensembl"/>
        </authorList>
    </citation>
    <scope>IDENTIFICATION</scope>
</reference>
<evidence type="ECO:0000313" key="1">
    <source>
        <dbReference type="Ensembl" id="ENSEBUP00000015569.1"/>
    </source>
</evidence>
<proteinExistence type="predicted"/>
<sequence length="695" mass="78522">MSTHMSTAIVEAMECILLQKYLTERRLKSAKKCNSSCKLTVSVSTTGDEYGSLKPRFEISVMYSTAWSSEEAMLELHREIIAVFRHHGFETTNELCSVNDERSITSQFCVSAEKCDMLPECLFMSKCLHRINIAHPEMIIILSVTVNGENSRTTYKNSNKMQRKIMDNKMLATNIEHYSKSNPPLGMTWNKIFLNKSRSVQIPCTMDEHTFHNGYVMDGQSYDQIIRLVPATAIVSPQNTVAATMPCFTFVKVFVYLPASLPALKWRLLKEDVVVFFENPQNLADWNDFHVSSLFLMSDSSFEGTVDPDIVFSTNEFETDLHQSSLLVFLFFEFTSTVPSSLPEFRVFFRKSVQILARALPANVLNVKKAISNAIKRALSFKQKHESLHLKAGKAIPIITEAVHTIVASSTNGCFRTKCLQMFKVCQKAKNHSEATFGSFPNDENQKNNVMACLDKENEDLSTIPPHPQCHRVNKGYFQDPSNEDSQVAVLQSNERFMNTGCGQTEIHPGLDIYFKETRIIRDVSPKRTHPLNAEFLQRGCAIDISQALHLSSGDTPDKTFTFLEHAQKNTFSQFVNPQGNTCNPGEAIKRFPEHEYFDTRNKRPCTGIASTNFNSRALSSSNHENFTEKSKSPYEVPSGMITFPQEFINKSKETHLLVHSGKSNCDSPSTMTITMKARYWVGEMGADKVMALSE</sequence>
<dbReference type="PANTHER" id="PTHR14652">
    <property type="entry name" value="TYPE 2 DNA TOPOISOMERASE 6 SUBUNIT B-LIKE"/>
    <property type="match status" value="1"/>
</dbReference>
<protein>
    <submittedName>
        <fullName evidence="1">Uncharacterized protein</fullName>
    </submittedName>
</protein>
<dbReference type="Proteomes" id="UP000694388">
    <property type="component" value="Unplaced"/>
</dbReference>
<organism evidence="1 2">
    <name type="scientific">Eptatretus burgeri</name>
    <name type="common">Inshore hagfish</name>
    <dbReference type="NCBI Taxonomy" id="7764"/>
    <lineage>
        <taxon>Eukaryota</taxon>
        <taxon>Metazoa</taxon>
        <taxon>Chordata</taxon>
        <taxon>Craniata</taxon>
        <taxon>Vertebrata</taxon>
        <taxon>Cyclostomata</taxon>
        <taxon>Myxini</taxon>
        <taxon>Myxiniformes</taxon>
        <taxon>Myxinidae</taxon>
        <taxon>Eptatretinae</taxon>
        <taxon>Eptatretus</taxon>
    </lineage>
</organism>
<accession>A0A8C4WWC3</accession>
<keyword evidence="2" id="KW-1185">Reference proteome</keyword>
<dbReference type="PANTHER" id="PTHR14652:SF2">
    <property type="entry name" value="TYPE 2 DNA TOPOISOMERASE 6 SUBUNIT B-LIKE"/>
    <property type="match status" value="1"/>
</dbReference>
<dbReference type="InterPro" id="IPR028040">
    <property type="entry name" value="TopoVIB-like"/>
</dbReference>
<reference evidence="1" key="2">
    <citation type="submission" date="2025-09" db="UniProtKB">
        <authorList>
            <consortium name="Ensembl"/>
        </authorList>
    </citation>
    <scope>IDENTIFICATION</scope>
</reference>